<dbReference type="Proteomes" id="UP000274756">
    <property type="component" value="Unassembled WGS sequence"/>
</dbReference>
<comment type="subunit">
    <text evidence="8">Heterodimer of an alpha and a beta subunit.</text>
</comment>
<evidence type="ECO:0000313" key="11">
    <source>
        <dbReference type="Proteomes" id="UP000038040"/>
    </source>
</evidence>
<accession>A0A0N4UFC5</accession>
<dbReference type="AlphaFoldDB" id="A0A0N4UFC5"/>
<organism evidence="11 13">
    <name type="scientific">Dracunculus medinensis</name>
    <name type="common">Guinea worm</name>
    <dbReference type="NCBI Taxonomy" id="318479"/>
    <lineage>
        <taxon>Eukaryota</taxon>
        <taxon>Metazoa</taxon>
        <taxon>Ecdysozoa</taxon>
        <taxon>Nematoda</taxon>
        <taxon>Chromadorea</taxon>
        <taxon>Rhabditida</taxon>
        <taxon>Spirurina</taxon>
        <taxon>Dracunculoidea</taxon>
        <taxon>Dracunculidae</taxon>
        <taxon>Dracunculus</taxon>
    </lineage>
</organism>
<dbReference type="PANTHER" id="PTHR21294">
    <property type="entry name" value="ELECTRON TRANSFER FLAVOPROTEIN BETA-SUBUNIT"/>
    <property type="match status" value="1"/>
</dbReference>
<sequence>MRALVGVKRVIDYAVKIRVKPDKTGVIHENVQNSMNPFDEIALEEAVRLKEKNVIKDIVAVSLGPPKAQEILRTALAKGADRAIHVEVDDKIAEKIEPLNVAKVIAKIVQNEKIDVVFVGKQAIDDDSNQTAQILASLLDWPQALFASKVEPEGDTFKVTREIDGGHDTIRVKLPAVISTDLRLNEPRYATLPNIMKAKKKPLEKKTPSDYGVEIIPQTEILEVTDPPVRQAGVFVDDVQMLIAKLKEKGVLKQ</sequence>
<dbReference type="OrthoDB" id="276685at2759"/>
<comment type="similarity">
    <text evidence="2 8">Belongs to the ETF beta-subunit/FixA family.</text>
</comment>
<keyword evidence="12" id="KW-1185">Reference proteome</keyword>
<dbReference type="FunFam" id="3.40.50.620:FF:000011">
    <property type="entry name" value="Electron transfer flavoprotein subunit beta"/>
    <property type="match status" value="1"/>
</dbReference>
<name>A0A0N4UFC5_DRAME</name>
<dbReference type="PANTHER" id="PTHR21294:SF8">
    <property type="entry name" value="ELECTRON TRANSFER FLAVOPROTEIN SUBUNIT BETA"/>
    <property type="match status" value="1"/>
</dbReference>
<keyword evidence="8" id="KW-0496">Mitochondrion</keyword>
<dbReference type="InterPro" id="IPR014729">
    <property type="entry name" value="Rossmann-like_a/b/a_fold"/>
</dbReference>
<evidence type="ECO:0000256" key="8">
    <source>
        <dbReference type="PIRNR" id="PIRNR000090"/>
    </source>
</evidence>
<keyword evidence="4 8" id="KW-0813">Transport</keyword>
<dbReference type="WBParaSite" id="DME_0000612701-mRNA-1">
    <property type="protein sequence ID" value="DME_0000612701-mRNA-1"/>
    <property type="gene ID" value="DME_0000612701"/>
</dbReference>
<dbReference type="EMBL" id="UYYG01001182">
    <property type="protein sequence ID" value="VDN59450.1"/>
    <property type="molecule type" value="Genomic_DNA"/>
</dbReference>
<evidence type="ECO:0000313" key="12">
    <source>
        <dbReference type="Proteomes" id="UP000274756"/>
    </source>
</evidence>
<reference evidence="13" key="1">
    <citation type="submission" date="2017-02" db="UniProtKB">
        <authorList>
            <consortium name="WormBaseParasite"/>
        </authorList>
    </citation>
    <scope>IDENTIFICATION</scope>
</reference>
<gene>
    <name evidence="10" type="ORF">DME_LOCUS9423</name>
</gene>
<evidence type="ECO:0000256" key="3">
    <source>
        <dbReference type="ARBA" id="ARBA00016797"/>
    </source>
</evidence>
<evidence type="ECO:0000256" key="5">
    <source>
        <dbReference type="ARBA" id="ARBA00022982"/>
    </source>
</evidence>
<proteinExistence type="inferred from homology"/>
<dbReference type="STRING" id="318479.A0A0N4UFC5"/>
<evidence type="ECO:0000256" key="6">
    <source>
        <dbReference type="ARBA" id="ARBA00045835"/>
    </source>
</evidence>
<comment type="subcellular location">
    <subcellularLocation>
        <location evidence="1 8">Mitochondrion matrix</location>
    </subcellularLocation>
</comment>
<dbReference type="GO" id="GO:0009055">
    <property type="term" value="F:electron transfer activity"/>
    <property type="evidence" value="ECO:0007669"/>
    <property type="project" value="InterPro"/>
</dbReference>
<protein>
    <recommendedName>
        <fullName evidence="3 8">Electron transfer flavoprotein subunit beta</fullName>
        <shortName evidence="8">Beta-ETF</shortName>
    </recommendedName>
</protein>
<evidence type="ECO:0000256" key="4">
    <source>
        <dbReference type="ARBA" id="ARBA00022448"/>
    </source>
</evidence>
<comment type="function">
    <text evidence="6">Heterodimeric electron transfer flavoprotein that accepts electrons from several mitochondrial dehydrogenases, including acyl-CoA dehydrogenases, glutaryl-CoA and sarcosine dehydrogenase. It transfers the electrons to the main mitochondrial respiratory chain via ETF-ubiquinone oxidoreductase. Required for normal mitochondrial fatty acid oxidation and normal amino acid metabolism. ETFB binds an AMP molecule that probably has a purely structural role.</text>
</comment>
<dbReference type="GO" id="GO:0033539">
    <property type="term" value="P:fatty acid beta-oxidation using acyl-CoA dehydrogenase"/>
    <property type="evidence" value="ECO:0007669"/>
    <property type="project" value="TreeGrafter"/>
</dbReference>
<evidence type="ECO:0000259" key="9">
    <source>
        <dbReference type="SMART" id="SM00893"/>
    </source>
</evidence>
<keyword evidence="5 8" id="KW-0249">Electron transport</keyword>
<dbReference type="InterPro" id="IPR033948">
    <property type="entry name" value="ETF_beta_N"/>
</dbReference>
<evidence type="ECO:0000256" key="2">
    <source>
        <dbReference type="ARBA" id="ARBA00007557"/>
    </source>
</evidence>
<dbReference type="SUPFAM" id="SSF52402">
    <property type="entry name" value="Adenine nucleotide alpha hydrolases-like"/>
    <property type="match status" value="1"/>
</dbReference>
<evidence type="ECO:0000256" key="7">
    <source>
        <dbReference type="ARBA" id="ARBA00046893"/>
    </source>
</evidence>
<dbReference type="Gene3D" id="3.40.50.620">
    <property type="entry name" value="HUPs"/>
    <property type="match status" value="1"/>
</dbReference>
<comment type="function">
    <text evidence="8">The electron transfer flavoprotein serves as a specific electron acceptor for several dehydrogenases, including five acyl-CoA dehydrogenases, glutaryl-CoA and sarcosine dehydrogenase. It transfers the electrons to the main mitochondrial respiratory chain via ETF-ubiquinone oxidoreductase (ETF dehydrogenase).</text>
</comment>
<comment type="subunit">
    <text evidence="7">Heterodimer composed of ETFA and ETFB. Identified in a complex that contains ETFA, ETFB and ETFRF1. Interacts with ACADM.</text>
</comment>
<feature type="domain" description="Electron transfer flavoprotein alpha/beta-subunit N-terminal" evidence="9">
    <location>
        <begin position="23"/>
        <end position="215"/>
    </location>
</feature>
<dbReference type="PIRSF" id="PIRSF000090">
    <property type="entry name" value="Beta-ETF"/>
    <property type="match status" value="1"/>
</dbReference>
<dbReference type="GO" id="GO:0005759">
    <property type="term" value="C:mitochondrial matrix"/>
    <property type="evidence" value="ECO:0007669"/>
    <property type="project" value="UniProtKB-SubCell"/>
</dbReference>
<dbReference type="CDD" id="cd01714">
    <property type="entry name" value="ETF_beta"/>
    <property type="match status" value="1"/>
</dbReference>
<reference evidence="10 12" key="2">
    <citation type="submission" date="2018-11" db="EMBL/GenBank/DDBJ databases">
        <authorList>
            <consortium name="Pathogen Informatics"/>
        </authorList>
    </citation>
    <scope>NUCLEOTIDE SEQUENCE [LARGE SCALE GENOMIC DNA]</scope>
</reference>
<dbReference type="GO" id="GO:0009063">
    <property type="term" value="P:amino acid catabolic process"/>
    <property type="evidence" value="ECO:0007669"/>
    <property type="project" value="TreeGrafter"/>
</dbReference>
<evidence type="ECO:0000313" key="10">
    <source>
        <dbReference type="EMBL" id="VDN59450.1"/>
    </source>
</evidence>
<dbReference type="InterPro" id="IPR014730">
    <property type="entry name" value="ETF_a/b_N"/>
</dbReference>
<dbReference type="Pfam" id="PF01012">
    <property type="entry name" value="ETF"/>
    <property type="match status" value="1"/>
</dbReference>
<dbReference type="SMART" id="SM00893">
    <property type="entry name" value="ETF"/>
    <property type="match status" value="1"/>
</dbReference>
<dbReference type="InterPro" id="IPR012255">
    <property type="entry name" value="ETF_b"/>
</dbReference>
<dbReference type="Proteomes" id="UP000038040">
    <property type="component" value="Unplaced"/>
</dbReference>
<evidence type="ECO:0000256" key="1">
    <source>
        <dbReference type="ARBA" id="ARBA00004305"/>
    </source>
</evidence>
<evidence type="ECO:0000313" key="13">
    <source>
        <dbReference type="WBParaSite" id="DME_0000612701-mRNA-1"/>
    </source>
</evidence>